<sequence>MTADRRSSGRNRAAGFTLMEILVALVVLGILMAAIGQGMRLGMAAWTRQAALVGETADLDAVDRTIRGLLTSATTGAIHGRNDFTGEADNIAFDGILPQAVSISGNHARISLAVDDQHRLMLRWESMLIDPNTGHPSTGEAVVLDHVDHVTFAYWQSGLDSPGWQERWTATTPPALIRLHIDFVEGDRRHWPNLVVAPLIEEGGG</sequence>
<gene>
    <name evidence="2" type="ORF">GCM10011611_32130</name>
</gene>
<evidence type="ECO:0008006" key="4">
    <source>
        <dbReference type="Google" id="ProtNLM"/>
    </source>
</evidence>
<dbReference type="EMBL" id="BMJQ01000008">
    <property type="protein sequence ID" value="GGF23634.1"/>
    <property type="molecule type" value="Genomic_DNA"/>
</dbReference>
<dbReference type="RefSeq" id="WP_189047539.1">
    <property type="nucleotide sequence ID" value="NZ_BMJQ01000008.1"/>
</dbReference>
<feature type="transmembrane region" description="Helical" evidence="1">
    <location>
        <begin position="13"/>
        <end position="35"/>
    </location>
</feature>
<dbReference type="InterPro" id="IPR045584">
    <property type="entry name" value="Pilin-like"/>
</dbReference>
<name>A0A8J2YUN5_9PROT</name>
<proteinExistence type="predicted"/>
<protein>
    <recommendedName>
        <fullName evidence="4">Prepilin-type N-terminal cleavage/methylation domain-containing protein</fullName>
    </recommendedName>
</protein>
<evidence type="ECO:0000256" key="1">
    <source>
        <dbReference type="SAM" id="Phobius"/>
    </source>
</evidence>
<evidence type="ECO:0000313" key="3">
    <source>
        <dbReference type="Proteomes" id="UP000646365"/>
    </source>
</evidence>
<evidence type="ECO:0000313" key="2">
    <source>
        <dbReference type="EMBL" id="GGF23634.1"/>
    </source>
</evidence>
<comment type="caution">
    <text evidence="2">The sequence shown here is derived from an EMBL/GenBank/DDBJ whole genome shotgun (WGS) entry which is preliminary data.</text>
</comment>
<reference evidence="2" key="1">
    <citation type="journal article" date="2014" name="Int. J. Syst. Evol. Microbiol.">
        <title>Complete genome sequence of Corynebacterium casei LMG S-19264T (=DSM 44701T), isolated from a smear-ripened cheese.</title>
        <authorList>
            <consortium name="US DOE Joint Genome Institute (JGI-PGF)"/>
            <person name="Walter F."/>
            <person name="Albersmeier A."/>
            <person name="Kalinowski J."/>
            <person name="Ruckert C."/>
        </authorList>
    </citation>
    <scope>NUCLEOTIDE SEQUENCE</scope>
    <source>
        <strain evidence="2">CGMCC 1.15725</strain>
    </source>
</reference>
<dbReference type="AlphaFoldDB" id="A0A8J2YUN5"/>
<dbReference type="NCBIfam" id="TIGR02532">
    <property type="entry name" value="IV_pilin_GFxxxE"/>
    <property type="match status" value="1"/>
</dbReference>
<dbReference type="SUPFAM" id="SSF54523">
    <property type="entry name" value="Pili subunits"/>
    <property type="match status" value="1"/>
</dbReference>
<reference evidence="2" key="2">
    <citation type="submission" date="2020-09" db="EMBL/GenBank/DDBJ databases">
        <authorList>
            <person name="Sun Q."/>
            <person name="Zhou Y."/>
        </authorList>
    </citation>
    <scope>NUCLEOTIDE SEQUENCE</scope>
    <source>
        <strain evidence="2">CGMCC 1.15725</strain>
    </source>
</reference>
<dbReference type="Pfam" id="PF07963">
    <property type="entry name" value="N_methyl"/>
    <property type="match status" value="1"/>
</dbReference>
<dbReference type="InterPro" id="IPR012902">
    <property type="entry name" value="N_methyl_site"/>
</dbReference>
<keyword evidence="1" id="KW-0812">Transmembrane</keyword>
<accession>A0A8J2YUN5</accession>
<keyword evidence="1" id="KW-1133">Transmembrane helix</keyword>
<keyword evidence="3" id="KW-1185">Reference proteome</keyword>
<organism evidence="2 3">
    <name type="scientific">Aliidongia dinghuensis</name>
    <dbReference type="NCBI Taxonomy" id="1867774"/>
    <lineage>
        <taxon>Bacteria</taxon>
        <taxon>Pseudomonadati</taxon>
        <taxon>Pseudomonadota</taxon>
        <taxon>Alphaproteobacteria</taxon>
        <taxon>Rhodospirillales</taxon>
        <taxon>Dongiaceae</taxon>
        <taxon>Aliidongia</taxon>
    </lineage>
</organism>
<dbReference type="Proteomes" id="UP000646365">
    <property type="component" value="Unassembled WGS sequence"/>
</dbReference>
<keyword evidence="1" id="KW-0472">Membrane</keyword>